<feature type="transmembrane region" description="Helical" evidence="5">
    <location>
        <begin position="289"/>
        <end position="310"/>
    </location>
</feature>
<evidence type="ECO:0000256" key="5">
    <source>
        <dbReference type="SAM" id="Phobius"/>
    </source>
</evidence>
<gene>
    <name evidence="8" type="ORF">LPJ64_002241</name>
</gene>
<organism evidence="8 9">
    <name type="scientific">Coemansia asiatica</name>
    <dbReference type="NCBI Taxonomy" id="1052880"/>
    <lineage>
        <taxon>Eukaryota</taxon>
        <taxon>Fungi</taxon>
        <taxon>Fungi incertae sedis</taxon>
        <taxon>Zoopagomycota</taxon>
        <taxon>Kickxellomycotina</taxon>
        <taxon>Kickxellomycetes</taxon>
        <taxon>Kickxellales</taxon>
        <taxon>Kickxellaceae</taxon>
        <taxon>Coemansia</taxon>
    </lineage>
</organism>
<evidence type="ECO:0000256" key="2">
    <source>
        <dbReference type="ARBA" id="ARBA00022692"/>
    </source>
</evidence>
<keyword evidence="9" id="KW-1185">Reference proteome</keyword>
<comment type="subcellular location">
    <subcellularLocation>
        <location evidence="1">Membrane</location>
        <topology evidence="1">Multi-pass membrane protein</topology>
    </subcellularLocation>
</comment>
<feature type="transmembrane region" description="Helical" evidence="5">
    <location>
        <begin position="638"/>
        <end position="658"/>
    </location>
</feature>
<evidence type="ECO:0000259" key="7">
    <source>
        <dbReference type="Pfam" id="PF20877"/>
    </source>
</evidence>
<evidence type="ECO:0000313" key="8">
    <source>
        <dbReference type="EMBL" id="KAJ1646271.1"/>
    </source>
</evidence>
<keyword evidence="4 5" id="KW-0472">Membrane</keyword>
<dbReference type="GO" id="GO:0005254">
    <property type="term" value="F:chloride channel activity"/>
    <property type="evidence" value="ECO:0007669"/>
    <property type="project" value="TreeGrafter"/>
</dbReference>
<accession>A0A9W8CJA3</accession>
<reference evidence="8" key="1">
    <citation type="submission" date="2022-07" db="EMBL/GenBank/DDBJ databases">
        <title>Phylogenomic reconstructions and comparative analyses of Kickxellomycotina fungi.</title>
        <authorList>
            <person name="Reynolds N.K."/>
            <person name="Stajich J.E."/>
            <person name="Barry K."/>
            <person name="Grigoriev I.V."/>
            <person name="Crous P."/>
            <person name="Smith M.E."/>
        </authorList>
    </citation>
    <scope>NUCLEOTIDE SEQUENCE</scope>
    <source>
        <strain evidence="8">NBRC 105413</strain>
    </source>
</reference>
<dbReference type="Proteomes" id="UP001145021">
    <property type="component" value="Unassembled WGS sequence"/>
</dbReference>
<dbReference type="EMBL" id="JANBOH010000068">
    <property type="protein sequence ID" value="KAJ1646271.1"/>
    <property type="molecule type" value="Genomic_DNA"/>
</dbReference>
<comment type="caution">
    <text evidence="8">The sequence shown here is derived from an EMBL/GenBank/DDBJ whole genome shotgun (WGS) entry which is preliminary data.</text>
</comment>
<sequence length="778" mass="85536">MDDHDRRSDEDEIRAKLSTRPLRFQQHWEAERASRRVGAEEKAVMERQSAFADFVVSLRFTAAGGDRVRAAASAAAEMRRVVVALTQAGLGAEVRQAVRARRGHRAAYEAEAGHVLVFVSCARARLVQEWRRSRLHDWLGGMLVLRRVARDAGAAAAAGAVDPYEVDPDARDDPARLLMADAATADAISVAERQRLVYRIIVGAQADGGAAVRPDGAGVAVLALHDAAFNREWVRHWARKWLVDGRDLRRIREHFGEEIALYFAFLQSYFLWLALPAAAGLAVRAAGGGFAWPLAAALVVWTVVFTETWARRESDIATYWGVHGVQRTADARRTGFVPDGHSVDPATGEQIPVFSPARRWARRAGGVAVIAALAAVLAALVAAIFALQTFVGEFYAGPLASVLGLAPVVLFSACLPAYTAVCTRVAYALTEYENYEYEAEFTAQLTVKLFVFRFLQDQLYLFLTAWVFVPYRDTFERWLSRGSGLADVKASDTPAAAMVQTLLAGFVVTSQALNLVTETVVPLALRWWAARTRHAAASAASATNSDSVLDTASEPAQQQFIARVAEETRLPEYSTFEDYAEMASQFGRVAFFSIAWPLAPLAAFVNNWFELRGDAAKIAGATQRPIPRRVDSIGPWLGALRLMCWLASITNALLVYQFNPGSGLLLPPVTDADAMKRYGRTGLAMALVVLLFAEHAFLAVRWLITRVMASWPSAYTRIVERSHALSRRRWLERAPLSVRDLAFDSEEPTDDHDAASAGDWRIELETGLQAIDDAFKTG</sequence>
<feature type="transmembrane region" description="Helical" evidence="5">
    <location>
        <begin position="259"/>
        <end position="283"/>
    </location>
</feature>
<proteinExistence type="predicted"/>
<dbReference type="InterPro" id="IPR049452">
    <property type="entry name" value="Anoctamin_TM"/>
</dbReference>
<keyword evidence="2 5" id="KW-0812">Transmembrane</keyword>
<feature type="transmembrane region" description="Helical" evidence="5">
    <location>
        <begin position="399"/>
        <end position="421"/>
    </location>
</feature>
<evidence type="ECO:0000256" key="1">
    <source>
        <dbReference type="ARBA" id="ARBA00004141"/>
    </source>
</evidence>
<evidence type="ECO:0008006" key="10">
    <source>
        <dbReference type="Google" id="ProtNLM"/>
    </source>
</evidence>
<dbReference type="Pfam" id="PF20877">
    <property type="entry name" value="Anoctamin_N"/>
    <property type="match status" value="1"/>
</dbReference>
<feature type="transmembrane region" description="Helical" evidence="5">
    <location>
        <begin position="678"/>
        <end position="704"/>
    </location>
</feature>
<protein>
    <recommendedName>
        <fullName evidence="10">DUF590-domain-containing protein</fullName>
    </recommendedName>
</protein>
<dbReference type="GO" id="GO:0032541">
    <property type="term" value="C:cortical endoplasmic reticulum"/>
    <property type="evidence" value="ECO:0007669"/>
    <property type="project" value="TreeGrafter"/>
</dbReference>
<dbReference type="AlphaFoldDB" id="A0A9W8CJA3"/>
<dbReference type="PANTHER" id="PTHR12308">
    <property type="entry name" value="ANOCTAMIN"/>
    <property type="match status" value="1"/>
</dbReference>
<dbReference type="InterPro" id="IPR007632">
    <property type="entry name" value="Anoctamin"/>
</dbReference>
<dbReference type="Pfam" id="PF04547">
    <property type="entry name" value="Anoctamin"/>
    <property type="match status" value="1"/>
</dbReference>
<feature type="domain" description="Anoctamin alpha-beta plait" evidence="7">
    <location>
        <begin position="52"/>
        <end position="143"/>
    </location>
</feature>
<evidence type="ECO:0000256" key="4">
    <source>
        <dbReference type="ARBA" id="ARBA00023136"/>
    </source>
</evidence>
<keyword evidence="3 5" id="KW-1133">Transmembrane helix</keyword>
<dbReference type="InterPro" id="IPR049456">
    <property type="entry name" value="Anoctamin_N_fung"/>
</dbReference>
<evidence type="ECO:0000256" key="3">
    <source>
        <dbReference type="ARBA" id="ARBA00022989"/>
    </source>
</evidence>
<name>A0A9W8CJA3_9FUNG</name>
<dbReference type="GO" id="GO:0016020">
    <property type="term" value="C:membrane"/>
    <property type="evidence" value="ECO:0007669"/>
    <property type="project" value="UniProtKB-SubCell"/>
</dbReference>
<feature type="transmembrane region" description="Helical" evidence="5">
    <location>
        <begin position="364"/>
        <end position="387"/>
    </location>
</feature>
<feature type="domain" description="Anoctamin transmembrane" evidence="6">
    <location>
        <begin position="251"/>
        <end position="719"/>
    </location>
</feature>
<evidence type="ECO:0000259" key="6">
    <source>
        <dbReference type="Pfam" id="PF04547"/>
    </source>
</evidence>
<evidence type="ECO:0000313" key="9">
    <source>
        <dbReference type="Proteomes" id="UP001145021"/>
    </source>
</evidence>
<dbReference type="PANTHER" id="PTHR12308:SF73">
    <property type="entry name" value="ANOCTAMIN"/>
    <property type="match status" value="1"/>
</dbReference>